<keyword evidence="1" id="KW-0472">Membrane</keyword>
<gene>
    <name evidence="3" type="ORF">DJ021_08145</name>
</gene>
<dbReference type="EMBL" id="QFYP01000001">
    <property type="protein sequence ID" value="RAK59773.1"/>
    <property type="molecule type" value="Genomic_DNA"/>
</dbReference>
<dbReference type="Proteomes" id="UP000249842">
    <property type="component" value="Unassembled WGS sequence"/>
</dbReference>
<dbReference type="InterPro" id="IPR008274">
    <property type="entry name" value="AldOxase/xan_DH_MoCoBD1"/>
</dbReference>
<dbReference type="RefSeq" id="WP_111457066.1">
    <property type="nucleotide sequence ID" value="NZ_QFYP01000001.1"/>
</dbReference>
<dbReference type="GO" id="GO:0016491">
    <property type="term" value="F:oxidoreductase activity"/>
    <property type="evidence" value="ECO:0007669"/>
    <property type="project" value="InterPro"/>
</dbReference>
<keyword evidence="4" id="KW-1185">Reference proteome</keyword>
<dbReference type="InterPro" id="IPR052516">
    <property type="entry name" value="N-heterocyclic_Hydroxylase"/>
</dbReference>
<dbReference type="PANTHER" id="PTHR47495:SF2">
    <property type="entry name" value="ALDEHYDE DEHYDROGENASE"/>
    <property type="match status" value="1"/>
</dbReference>
<proteinExistence type="predicted"/>
<accession>A0A328AXX1</accession>
<dbReference type="InterPro" id="IPR012368">
    <property type="entry name" value="OxRdtase_Mopterin-bd_su_IorB"/>
</dbReference>
<evidence type="ECO:0000259" key="2">
    <source>
        <dbReference type="SMART" id="SM01008"/>
    </source>
</evidence>
<feature type="transmembrane region" description="Helical" evidence="1">
    <location>
        <begin position="21"/>
        <end position="42"/>
    </location>
</feature>
<dbReference type="Pfam" id="PF02738">
    <property type="entry name" value="MoCoBD_1"/>
    <property type="match status" value="1"/>
</dbReference>
<keyword evidence="1" id="KW-0812">Transmembrane</keyword>
<evidence type="ECO:0000256" key="1">
    <source>
        <dbReference type="SAM" id="Phobius"/>
    </source>
</evidence>
<dbReference type="SUPFAM" id="SSF56003">
    <property type="entry name" value="Molybdenum cofactor-binding domain"/>
    <property type="match status" value="2"/>
</dbReference>
<dbReference type="InterPro" id="IPR000674">
    <property type="entry name" value="Ald_Oxase/Xan_DH_a/b"/>
</dbReference>
<evidence type="ECO:0000313" key="4">
    <source>
        <dbReference type="Proteomes" id="UP000249842"/>
    </source>
</evidence>
<reference evidence="4" key="1">
    <citation type="submission" date="2018-05" db="EMBL/GenBank/DDBJ databases">
        <authorList>
            <person name="Li X."/>
        </authorList>
    </citation>
    <scope>NUCLEOTIDE SEQUENCE [LARGE SCALE GENOMIC DNA]</scope>
    <source>
        <strain evidence="4">HKS-05</strain>
    </source>
</reference>
<keyword evidence="1" id="KW-1133">Transmembrane helix</keyword>
<dbReference type="Gene3D" id="3.30.365.10">
    <property type="entry name" value="Aldehyde oxidase/xanthine dehydrogenase, molybdopterin binding domain"/>
    <property type="match status" value="4"/>
</dbReference>
<name>A0A328AXX1_9CAUL</name>
<dbReference type="OrthoDB" id="9767994at2"/>
<dbReference type="InterPro" id="IPR037165">
    <property type="entry name" value="AldOxase/xan_DH_Mopterin-bd_sf"/>
</dbReference>
<dbReference type="Gene3D" id="3.90.1170.50">
    <property type="entry name" value="Aldehyde oxidase/xanthine dehydrogenase, a/b hammerhead"/>
    <property type="match status" value="1"/>
</dbReference>
<dbReference type="AlphaFoldDB" id="A0A328AXX1"/>
<comment type="caution">
    <text evidence="3">The sequence shown here is derived from an EMBL/GenBank/DDBJ whole genome shotgun (WGS) entry which is preliminary data.</text>
</comment>
<organism evidence="3 4">
    <name type="scientific">Phenylobacterium hankyongense</name>
    <dbReference type="NCBI Taxonomy" id="1813876"/>
    <lineage>
        <taxon>Bacteria</taxon>
        <taxon>Pseudomonadati</taxon>
        <taxon>Pseudomonadota</taxon>
        <taxon>Alphaproteobacteria</taxon>
        <taxon>Caulobacterales</taxon>
        <taxon>Caulobacteraceae</taxon>
        <taxon>Phenylobacterium</taxon>
    </lineage>
</organism>
<dbReference type="Pfam" id="PF20256">
    <property type="entry name" value="MoCoBD_2"/>
    <property type="match status" value="2"/>
</dbReference>
<dbReference type="PIRSF" id="PIRSF036389">
    <property type="entry name" value="IOR_B"/>
    <property type="match status" value="1"/>
</dbReference>
<feature type="domain" description="Aldehyde oxidase/xanthine dehydrogenase a/b hammerhead" evidence="2">
    <location>
        <begin position="222"/>
        <end position="300"/>
    </location>
</feature>
<dbReference type="SMART" id="SM01008">
    <property type="entry name" value="Ald_Xan_dh_C"/>
    <property type="match status" value="1"/>
</dbReference>
<dbReference type="PANTHER" id="PTHR47495">
    <property type="entry name" value="ALDEHYDE DEHYDROGENASE"/>
    <property type="match status" value="1"/>
</dbReference>
<protein>
    <submittedName>
        <fullName evidence="3">Xanthine dehydrogenase family protein molybdopterin-binding subunit</fullName>
    </submittedName>
</protein>
<sequence>MNKPLKAIDVSKSRGKTRREALAVGATVAGGALLVGCSPHLMGDVLSLGAKTDFGPFGPFLKFSPDGWVTVMSKHIEFGQGNHAGLAALAAEELDADWAKVRVAFAPAIAKVYANGLMGVQGTGGSSAISNSWTQLRTAGAAARAMFVQAAAKTWNVPAAEITVQNGVLTHAKSGKTSGFAPLIAEAGKITPPQKPVLKDPKTFTLIGTDRVRRKDSQSKSDGTARYTQDVHLPNMLTAMVAHPTRFGAKVASFDDKAARATPGVVDVFQIPTGVAVVAETTYAARQGRDALKVNWDESKAEKRGSDQIQSWYADLAAGKGQAGDLKWQAFQSAGDAAKAAGGTAALETTYDFPYLAHATMEPLNCVAIVDGNSAKLIHGSQIPTMDQLNTAKIVGTLPGAVQVETLYAGGSFGRRANFQSDYVAECVHVAKHVGKGRPVKLIWTREDDMAGGYYRPLIHHAVRVTVDQDGYPATWRHRIVSQSIMKGSPMGGGKLDETAVEGAKGSPYLKATPVVDAQLMLPDVGVPVLWWRSVGATHTAFVMEHTIDQLAKKAGKDPVDYRRALYTKAGANRHLAVLNLAAEKAGWTTPAPAGWTRGVAVHESFGSVVAQVAEVKLVNGQPKVGRVVTAIDCGTAISPDQIAAQMEGGTCYGLSGAMFGKITLKDGQVEQHNFDSYRVLRHSEAPSVETYIVPSANPPSGVGEPGTPVIGPAVANALLAMGQAPTTSLPLVKT</sequence>
<dbReference type="InterPro" id="IPR046867">
    <property type="entry name" value="AldOxase/xan_DH_MoCoBD2"/>
</dbReference>
<evidence type="ECO:0000313" key="3">
    <source>
        <dbReference type="EMBL" id="RAK59773.1"/>
    </source>
</evidence>